<feature type="transmembrane region" description="Helical" evidence="7">
    <location>
        <begin position="237"/>
        <end position="256"/>
    </location>
</feature>
<dbReference type="AlphaFoldDB" id="A0A3S9SZ48"/>
<feature type="transmembrane region" description="Helical" evidence="7">
    <location>
        <begin position="121"/>
        <end position="139"/>
    </location>
</feature>
<feature type="domain" description="EamA" evidence="8">
    <location>
        <begin position="147"/>
        <end position="279"/>
    </location>
</feature>
<evidence type="ECO:0000259" key="8">
    <source>
        <dbReference type="Pfam" id="PF00892"/>
    </source>
</evidence>
<comment type="subcellular location">
    <subcellularLocation>
        <location evidence="1">Cell membrane</location>
        <topology evidence="1">Multi-pass membrane protein</topology>
    </subcellularLocation>
</comment>
<comment type="similarity">
    <text evidence="2">Belongs to the EamA transporter family.</text>
</comment>
<feature type="transmembrane region" description="Helical" evidence="7">
    <location>
        <begin position="7"/>
        <end position="27"/>
    </location>
</feature>
<evidence type="ECO:0000256" key="5">
    <source>
        <dbReference type="ARBA" id="ARBA00022989"/>
    </source>
</evidence>
<evidence type="ECO:0000313" key="9">
    <source>
        <dbReference type="EMBL" id="AZR73581.1"/>
    </source>
</evidence>
<dbReference type="InterPro" id="IPR037185">
    <property type="entry name" value="EmrE-like"/>
</dbReference>
<feature type="transmembrane region" description="Helical" evidence="7">
    <location>
        <begin position="39"/>
        <end position="57"/>
    </location>
</feature>
<evidence type="ECO:0000256" key="4">
    <source>
        <dbReference type="ARBA" id="ARBA00022692"/>
    </source>
</evidence>
<dbReference type="EMBL" id="CP016379">
    <property type="protein sequence ID" value="AZR73581.1"/>
    <property type="molecule type" value="Genomic_DNA"/>
</dbReference>
<keyword evidence="5 7" id="KW-1133">Transmembrane helix</keyword>
<dbReference type="PANTHER" id="PTHR42920">
    <property type="entry name" value="OS03G0707200 PROTEIN-RELATED"/>
    <property type="match status" value="1"/>
</dbReference>
<feature type="transmembrane region" description="Helical" evidence="7">
    <location>
        <begin position="69"/>
        <end position="90"/>
    </location>
</feature>
<feature type="transmembrane region" description="Helical" evidence="7">
    <location>
        <begin position="208"/>
        <end position="225"/>
    </location>
</feature>
<dbReference type="PANTHER" id="PTHR42920:SF5">
    <property type="entry name" value="EAMA DOMAIN-CONTAINING PROTEIN"/>
    <property type="match status" value="1"/>
</dbReference>
<gene>
    <name evidence="9" type="ORF">BBF96_09375</name>
</gene>
<dbReference type="RefSeq" id="WP_127016920.1">
    <property type="nucleotide sequence ID" value="NZ_CP016379.1"/>
</dbReference>
<feature type="transmembrane region" description="Helical" evidence="7">
    <location>
        <begin position="268"/>
        <end position="286"/>
    </location>
</feature>
<feature type="transmembrane region" description="Helical" evidence="7">
    <location>
        <begin position="96"/>
        <end position="114"/>
    </location>
</feature>
<dbReference type="SUPFAM" id="SSF103481">
    <property type="entry name" value="Multidrug resistance efflux transporter EmrE"/>
    <property type="match status" value="2"/>
</dbReference>
<keyword evidence="4 7" id="KW-0812">Transmembrane</keyword>
<keyword evidence="10" id="KW-1185">Reference proteome</keyword>
<sequence length="294" mass="32687">MNKYKSIIADLALFFIVLIWGTTFALMKDALKDIRPLNFIFLRFTLAALVLIIVNWWRLSGLKLDLIRLGFYLGLALSGGYIFQISGLAFTTASRAGFITGLSVVIVPLISTIYFKKLPPLLVLTGVFLAVIGLLLLFYDGEWTFNLGDLLVFFCAISFGLHIFLVGQFVQNKDPVLLTIIQIGVVGIFAGMAAGLKGELKLTYNIDIWWRIVYMAVMATGLAFLIQNWAQKFTSAIRTAIIFSLEPVFALIFAYILLDEPITQQSLWGGGLIMLGMILAEAGDYFKIGIKTKE</sequence>
<accession>A0A3S9SZ48</accession>
<dbReference type="KEGG" id="aft:BBF96_09375"/>
<dbReference type="InterPro" id="IPR000620">
    <property type="entry name" value="EamA_dom"/>
</dbReference>
<keyword evidence="6 7" id="KW-0472">Membrane</keyword>
<dbReference type="OrthoDB" id="9804865at2"/>
<organism evidence="9 10">
    <name type="scientific">Anoxybacter fermentans</name>
    <dbReference type="NCBI Taxonomy" id="1323375"/>
    <lineage>
        <taxon>Bacteria</taxon>
        <taxon>Bacillati</taxon>
        <taxon>Bacillota</taxon>
        <taxon>Clostridia</taxon>
        <taxon>Halanaerobiales</taxon>
        <taxon>Anoxybacter</taxon>
    </lineage>
</organism>
<feature type="domain" description="EamA" evidence="8">
    <location>
        <begin position="8"/>
        <end position="138"/>
    </location>
</feature>
<keyword evidence="3" id="KW-1003">Cell membrane</keyword>
<feature type="transmembrane region" description="Helical" evidence="7">
    <location>
        <begin position="151"/>
        <end position="170"/>
    </location>
</feature>
<dbReference type="GO" id="GO:0005886">
    <property type="term" value="C:plasma membrane"/>
    <property type="evidence" value="ECO:0007669"/>
    <property type="project" value="UniProtKB-SubCell"/>
</dbReference>
<protein>
    <recommendedName>
        <fullName evidence="8">EamA domain-containing protein</fullName>
    </recommendedName>
</protein>
<evidence type="ECO:0000256" key="7">
    <source>
        <dbReference type="SAM" id="Phobius"/>
    </source>
</evidence>
<proteinExistence type="inferred from homology"/>
<evidence type="ECO:0000256" key="6">
    <source>
        <dbReference type="ARBA" id="ARBA00023136"/>
    </source>
</evidence>
<name>A0A3S9SZ48_9FIRM</name>
<evidence type="ECO:0000256" key="3">
    <source>
        <dbReference type="ARBA" id="ARBA00022475"/>
    </source>
</evidence>
<dbReference type="Pfam" id="PF00892">
    <property type="entry name" value="EamA"/>
    <property type="match status" value="2"/>
</dbReference>
<evidence type="ECO:0000313" key="10">
    <source>
        <dbReference type="Proteomes" id="UP000267250"/>
    </source>
</evidence>
<dbReference type="InterPro" id="IPR051258">
    <property type="entry name" value="Diverse_Substrate_Transporter"/>
</dbReference>
<dbReference type="Proteomes" id="UP000267250">
    <property type="component" value="Chromosome"/>
</dbReference>
<reference evidence="9 10" key="1">
    <citation type="submission" date="2016-07" db="EMBL/GenBank/DDBJ databases">
        <title>Genome and transcriptome analysis of iron-reducing fermentative bacteria Anoxybacter fermentans.</title>
        <authorList>
            <person name="Zeng X."/>
            <person name="Shao Z."/>
        </authorList>
    </citation>
    <scope>NUCLEOTIDE SEQUENCE [LARGE SCALE GENOMIC DNA]</scope>
    <source>
        <strain evidence="9 10">DY22613</strain>
    </source>
</reference>
<evidence type="ECO:0000256" key="1">
    <source>
        <dbReference type="ARBA" id="ARBA00004651"/>
    </source>
</evidence>
<feature type="transmembrane region" description="Helical" evidence="7">
    <location>
        <begin position="177"/>
        <end position="196"/>
    </location>
</feature>
<evidence type="ECO:0000256" key="2">
    <source>
        <dbReference type="ARBA" id="ARBA00007362"/>
    </source>
</evidence>